<reference evidence="6 7" key="1">
    <citation type="journal article" date="2024" name="Genome Biol. Evol.">
        <title>Chromosome-level genome assembly of the viviparous eelpout Zoarces viviparus.</title>
        <authorList>
            <person name="Fuhrmann N."/>
            <person name="Brasseur M.V."/>
            <person name="Bakowski C.E."/>
            <person name="Podsiadlowski L."/>
            <person name="Prost S."/>
            <person name="Krehenwinkel H."/>
            <person name="Mayer C."/>
        </authorList>
    </citation>
    <scope>NUCLEOTIDE SEQUENCE [LARGE SCALE GENOMIC DNA]</scope>
    <source>
        <strain evidence="6">NO-MEL_2022_Ind0_liver</strain>
    </source>
</reference>
<sequence>MVAGMVMPLAELRAIYELLFWDGVIVAKKDKHPQSMHPDLTGVTNLKVIRAMGSLKSKGCVRETFTWKHAYYYLTNEGIAYLRDYLHLPPEIMPAPLQSLRRPESSARVLTVKGPTSYIPKPKPGREIQEDRHIYRYKRVGQEREQSERSPKNFRGSYHCDASVGRLGVQTKKGFCREEPWANEGNRKSFGASYLLTEDRVTRCPDSAKEDKLPVSLVPSSSIVPKSSKEIPTVPMTPRATVKEVLQKFVKMTAAHPSAAFVESECVKVPEDTTKGTPEEWIPDPRESPNPASRVPREYLDRPTIPLLTELTEKEERQDVNDQGEEADVATEETVEKYDVELMKRLNVELFVPVTKAKTFNSDLDLKSATLYINSHRKSGGL</sequence>
<accession>A0AAW1EVA7</accession>
<organism evidence="6 7">
    <name type="scientific">Zoarces viviparus</name>
    <name type="common">Viviparous eelpout</name>
    <name type="synonym">Blennius viviparus</name>
    <dbReference type="NCBI Taxonomy" id="48416"/>
    <lineage>
        <taxon>Eukaryota</taxon>
        <taxon>Metazoa</taxon>
        <taxon>Chordata</taxon>
        <taxon>Craniata</taxon>
        <taxon>Vertebrata</taxon>
        <taxon>Euteleostomi</taxon>
        <taxon>Actinopterygii</taxon>
        <taxon>Neopterygii</taxon>
        <taxon>Teleostei</taxon>
        <taxon>Neoteleostei</taxon>
        <taxon>Acanthomorphata</taxon>
        <taxon>Eupercaria</taxon>
        <taxon>Perciformes</taxon>
        <taxon>Cottioidei</taxon>
        <taxon>Zoarcales</taxon>
        <taxon>Zoarcidae</taxon>
        <taxon>Zoarcinae</taxon>
        <taxon>Zoarces</taxon>
    </lineage>
</organism>
<dbReference type="GO" id="GO:0003735">
    <property type="term" value="F:structural constituent of ribosome"/>
    <property type="evidence" value="ECO:0007669"/>
    <property type="project" value="TreeGrafter"/>
</dbReference>
<feature type="domain" description="Plectin/eS10 N-terminal" evidence="5">
    <location>
        <begin position="7"/>
        <end position="98"/>
    </location>
</feature>
<evidence type="ECO:0000256" key="1">
    <source>
        <dbReference type="ARBA" id="ARBA00007278"/>
    </source>
</evidence>
<proteinExistence type="inferred from homology"/>
<evidence type="ECO:0000313" key="7">
    <source>
        <dbReference type="Proteomes" id="UP001488805"/>
    </source>
</evidence>
<evidence type="ECO:0000256" key="2">
    <source>
        <dbReference type="ARBA" id="ARBA00022980"/>
    </source>
</evidence>
<evidence type="ECO:0000256" key="4">
    <source>
        <dbReference type="SAM" id="MobiDB-lite"/>
    </source>
</evidence>
<dbReference type="InterPro" id="IPR036388">
    <property type="entry name" value="WH-like_DNA-bd_sf"/>
</dbReference>
<dbReference type="PANTHER" id="PTHR12146:SF25">
    <property type="entry name" value="PLECTIN_ES10 N-TERMINAL DOMAIN-CONTAINING PROTEIN"/>
    <property type="match status" value="1"/>
</dbReference>
<dbReference type="Pfam" id="PF03501">
    <property type="entry name" value="S10_plectin"/>
    <property type="match status" value="1"/>
</dbReference>
<keyword evidence="3" id="KW-0687">Ribonucleoprotein</keyword>
<dbReference type="GO" id="GO:0022627">
    <property type="term" value="C:cytosolic small ribosomal subunit"/>
    <property type="evidence" value="ECO:0007669"/>
    <property type="project" value="TreeGrafter"/>
</dbReference>
<gene>
    <name evidence="6" type="ORF">VZT92_015211</name>
</gene>
<comment type="caution">
    <text evidence="6">The sequence shown here is derived from an EMBL/GenBank/DDBJ whole genome shotgun (WGS) entry which is preliminary data.</text>
</comment>
<dbReference type="Proteomes" id="UP001488805">
    <property type="component" value="Unassembled WGS sequence"/>
</dbReference>
<dbReference type="PANTHER" id="PTHR12146">
    <property type="entry name" value="40S RIBOSOMAL PROTEIN S10"/>
    <property type="match status" value="1"/>
</dbReference>
<evidence type="ECO:0000256" key="3">
    <source>
        <dbReference type="ARBA" id="ARBA00023274"/>
    </source>
</evidence>
<dbReference type="AlphaFoldDB" id="A0AAW1EVA7"/>
<dbReference type="InterPro" id="IPR037447">
    <property type="entry name" value="Ribosomal_eS10"/>
</dbReference>
<feature type="compositionally biased region" description="Basic and acidic residues" evidence="4">
    <location>
        <begin position="270"/>
        <end position="287"/>
    </location>
</feature>
<feature type="region of interest" description="Disordered" evidence="4">
    <location>
        <begin position="270"/>
        <end position="297"/>
    </location>
</feature>
<evidence type="ECO:0000259" key="5">
    <source>
        <dbReference type="Pfam" id="PF03501"/>
    </source>
</evidence>
<keyword evidence="2" id="KW-0689">Ribosomal protein</keyword>
<dbReference type="Gene3D" id="1.10.10.10">
    <property type="entry name" value="Winged helix-like DNA-binding domain superfamily/Winged helix DNA-binding domain"/>
    <property type="match status" value="1"/>
</dbReference>
<evidence type="ECO:0000313" key="6">
    <source>
        <dbReference type="EMBL" id="KAK9526514.1"/>
    </source>
</evidence>
<dbReference type="InterPro" id="IPR005326">
    <property type="entry name" value="Plectin_eS10_N"/>
</dbReference>
<dbReference type="FunFam" id="1.10.10.10:FF:000388">
    <property type="entry name" value="plectin isoform X1"/>
    <property type="match status" value="1"/>
</dbReference>
<dbReference type="EMBL" id="JBCEZU010000123">
    <property type="protein sequence ID" value="KAK9526514.1"/>
    <property type="molecule type" value="Genomic_DNA"/>
</dbReference>
<name>A0AAW1EVA7_ZOAVI</name>
<dbReference type="GO" id="GO:0003723">
    <property type="term" value="F:RNA binding"/>
    <property type="evidence" value="ECO:0007669"/>
    <property type="project" value="TreeGrafter"/>
</dbReference>
<protein>
    <recommendedName>
        <fullName evidence="5">Plectin/eS10 N-terminal domain-containing protein</fullName>
    </recommendedName>
</protein>
<keyword evidence="7" id="KW-1185">Reference proteome</keyword>
<comment type="similarity">
    <text evidence="1">Belongs to the eukaryotic ribosomal protein eS10 family.</text>
</comment>